<evidence type="ECO:0000313" key="1">
    <source>
        <dbReference type="EMBL" id="PIS39079.1"/>
    </source>
</evidence>
<organism evidence="1 2">
    <name type="scientific">Candidatus Nealsonbacteria bacterium CG08_land_8_20_14_0_20_43_11</name>
    <dbReference type="NCBI Taxonomy" id="1974706"/>
    <lineage>
        <taxon>Bacteria</taxon>
        <taxon>Candidatus Nealsoniibacteriota</taxon>
    </lineage>
</organism>
<sequence length="124" mass="14228">MSLSSKTKVISAKDLASRSRDCLFVETAETDGQKGQHQKRQLRHWDGQPKEELEDCQEFKLSFDIHQLTVELDLEAVGRLLKKAREIVNLAEPPAPFDDCRGICGWLNKVINQDKLSRFRSCQE</sequence>
<dbReference type="Proteomes" id="UP000229390">
    <property type="component" value="Unassembled WGS sequence"/>
</dbReference>
<gene>
    <name evidence="1" type="ORF">COT34_00290</name>
</gene>
<comment type="caution">
    <text evidence="1">The sequence shown here is derived from an EMBL/GenBank/DDBJ whole genome shotgun (WGS) entry which is preliminary data.</text>
</comment>
<dbReference type="EMBL" id="PEYE01000006">
    <property type="protein sequence ID" value="PIS39079.1"/>
    <property type="molecule type" value="Genomic_DNA"/>
</dbReference>
<proteinExistence type="predicted"/>
<name>A0A2M6T180_9BACT</name>
<evidence type="ECO:0000313" key="2">
    <source>
        <dbReference type="Proteomes" id="UP000229390"/>
    </source>
</evidence>
<reference evidence="2" key="1">
    <citation type="submission" date="2017-09" db="EMBL/GenBank/DDBJ databases">
        <title>Depth-based differentiation of microbial function through sediment-hosted aquifers and enrichment of novel symbionts in the deep terrestrial subsurface.</title>
        <authorList>
            <person name="Probst A.J."/>
            <person name="Ladd B."/>
            <person name="Jarett J.K."/>
            <person name="Geller-Mcgrath D.E."/>
            <person name="Sieber C.M.K."/>
            <person name="Emerson J.B."/>
            <person name="Anantharaman K."/>
            <person name="Thomas B.C."/>
            <person name="Malmstrom R."/>
            <person name="Stieglmeier M."/>
            <person name="Klingl A."/>
            <person name="Woyke T."/>
            <person name="Ryan C.M."/>
            <person name="Banfield J.F."/>
        </authorList>
    </citation>
    <scope>NUCLEOTIDE SEQUENCE [LARGE SCALE GENOMIC DNA]</scope>
</reference>
<dbReference type="AlphaFoldDB" id="A0A2M6T180"/>
<accession>A0A2M6T180</accession>
<protein>
    <submittedName>
        <fullName evidence="1">Uncharacterized protein</fullName>
    </submittedName>
</protein>